<protein>
    <recommendedName>
        <fullName evidence="1">OTU domain-containing protein</fullName>
    </recommendedName>
</protein>
<dbReference type="EMBL" id="BKCJ010114527">
    <property type="protein sequence ID" value="GEX54246.1"/>
    <property type="molecule type" value="Genomic_DNA"/>
</dbReference>
<dbReference type="PROSITE" id="PS50802">
    <property type="entry name" value="OTU"/>
    <property type="match status" value="1"/>
</dbReference>
<accession>A0A699H8C0</accession>
<reference evidence="2" key="1">
    <citation type="journal article" date="2019" name="Sci. Rep.">
        <title>Draft genome of Tanacetum cinerariifolium, the natural source of mosquito coil.</title>
        <authorList>
            <person name="Yamashiro T."/>
            <person name="Shiraishi A."/>
            <person name="Satake H."/>
            <person name="Nakayama K."/>
        </authorList>
    </citation>
    <scope>NUCLEOTIDE SEQUENCE</scope>
</reference>
<name>A0A699H8C0_TANCI</name>
<sequence>MTSKHLKSGSGFGTKSLYERWKDTLDDDPYDDDECNAHNLSEEQMAFCDALIIKLRGQIKKWVMFVPDLRDKECSKVLLTDEVKDYVVDKYGTDWAYDQQKIDIKLEDLWQKANNVPEVMKGECIPLESIDIFWWTLDVSWSKPLEHEDIQCEDELRIFNENFNKQSKAGKRSFLRKLELQDVIGDGNCGFRSIAVALGLPQDQWPRIRSDLVSELDCNRQKYKEVVTVTLLKFRRPSRVTLGKLLPHARGLGFKPRHGGFPSGAKNECGLSSKAKVRLIESVHGEDAGFNQNGCKINGFVVR</sequence>
<evidence type="ECO:0000259" key="1">
    <source>
        <dbReference type="PROSITE" id="PS50802"/>
    </source>
</evidence>
<dbReference type="CDD" id="cd22744">
    <property type="entry name" value="OTU"/>
    <property type="match status" value="1"/>
</dbReference>
<dbReference type="AlphaFoldDB" id="A0A699H8C0"/>
<gene>
    <name evidence="2" type="ORF">Tci_326221</name>
</gene>
<dbReference type="Gene3D" id="3.90.70.80">
    <property type="match status" value="1"/>
</dbReference>
<dbReference type="InterPro" id="IPR003323">
    <property type="entry name" value="OTU_dom"/>
</dbReference>
<feature type="domain" description="OTU" evidence="1">
    <location>
        <begin position="178"/>
        <end position="303"/>
    </location>
</feature>
<proteinExistence type="predicted"/>
<organism evidence="2">
    <name type="scientific">Tanacetum cinerariifolium</name>
    <name type="common">Dalmatian daisy</name>
    <name type="synonym">Chrysanthemum cinerariifolium</name>
    <dbReference type="NCBI Taxonomy" id="118510"/>
    <lineage>
        <taxon>Eukaryota</taxon>
        <taxon>Viridiplantae</taxon>
        <taxon>Streptophyta</taxon>
        <taxon>Embryophyta</taxon>
        <taxon>Tracheophyta</taxon>
        <taxon>Spermatophyta</taxon>
        <taxon>Magnoliopsida</taxon>
        <taxon>eudicotyledons</taxon>
        <taxon>Gunneridae</taxon>
        <taxon>Pentapetalae</taxon>
        <taxon>asterids</taxon>
        <taxon>campanulids</taxon>
        <taxon>Asterales</taxon>
        <taxon>Asteraceae</taxon>
        <taxon>Asteroideae</taxon>
        <taxon>Anthemideae</taxon>
        <taxon>Anthemidinae</taxon>
        <taxon>Tanacetum</taxon>
    </lineage>
</organism>
<evidence type="ECO:0000313" key="2">
    <source>
        <dbReference type="EMBL" id="GEX54246.1"/>
    </source>
</evidence>
<comment type="caution">
    <text evidence="2">The sequence shown here is derived from an EMBL/GenBank/DDBJ whole genome shotgun (WGS) entry which is preliminary data.</text>
</comment>